<proteinExistence type="predicted"/>
<dbReference type="AlphaFoldDB" id="Q4T626"/>
<reference evidence="1" key="2">
    <citation type="submission" date="2004-02" db="EMBL/GenBank/DDBJ databases">
        <authorList>
            <consortium name="Genoscope"/>
            <consortium name="Whitehead Institute Centre for Genome Research"/>
        </authorList>
    </citation>
    <scope>NUCLEOTIDE SEQUENCE</scope>
</reference>
<accession>Q4T626</accession>
<dbReference type="Pfam" id="PF11035">
    <property type="entry name" value="SNAPC2"/>
    <property type="match status" value="1"/>
</dbReference>
<sequence length="56" mass="6676">AVDFEKLYRYLSEIHKPDKEWNLTPMENAIVLDLLMSLPEELLLLDCNKLHKHLIE</sequence>
<dbReference type="GO" id="GO:0016251">
    <property type="term" value="F:RNA polymerase II general transcription initiation factor activity"/>
    <property type="evidence" value="ECO:0007669"/>
    <property type="project" value="InterPro"/>
</dbReference>
<dbReference type="PANTHER" id="PTHR15132">
    <property type="entry name" value="SNRNA-ACTIVATING PROTEIN COMPLEX SUBUNIT 2"/>
    <property type="match status" value="1"/>
</dbReference>
<protein>
    <submittedName>
        <fullName evidence="1">Chromosome undetermined SCAF8974, whole genome shotgun sequence</fullName>
    </submittedName>
</protein>
<feature type="non-terminal residue" evidence="1">
    <location>
        <position position="1"/>
    </location>
</feature>
<dbReference type="EMBL" id="CAAE01008974">
    <property type="protein sequence ID" value="CAF91656.1"/>
    <property type="molecule type" value="Genomic_DNA"/>
</dbReference>
<dbReference type="GO" id="GO:0009301">
    <property type="term" value="P:snRNA transcription"/>
    <property type="evidence" value="ECO:0007669"/>
    <property type="project" value="InterPro"/>
</dbReference>
<feature type="non-terminal residue" evidence="1">
    <location>
        <position position="56"/>
    </location>
</feature>
<reference evidence="1" key="1">
    <citation type="journal article" date="2004" name="Nature">
        <title>Genome duplication in the teleost fish Tetraodon nigroviridis reveals the early vertebrate proto-karyotype.</title>
        <authorList>
            <person name="Jaillon O."/>
            <person name="Aury J.-M."/>
            <person name="Brunet F."/>
            <person name="Petit J.-L."/>
            <person name="Stange-Thomann N."/>
            <person name="Mauceli E."/>
            <person name="Bouneau L."/>
            <person name="Fischer C."/>
            <person name="Ozouf-Costaz C."/>
            <person name="Bernot A."/>
            <person name="Nicaud S."/>
            <person name="Jaffe D."/>
            <person name="Fisher S."/>
            <person name="Lutfalla G."/>
            <person name="Dossat C."/>
            <person name="Segurens B."/>
            <person name="Dasilva C."/>
            <person name="Salanoubat M."/>
            <person name="Levy M."/>
            <person name="Boudet N."/>
            <person name="Castellano S."/>
            <person name="Anthouard V."/>
            <person name="Jubin C."/>
            <person name="Castelli V."/>
            <person name="Katinka M."/>
            <person name="Vacherie B."/>
            <person name="Biemont C."/>
            <person name="Skalli Z."/>
            <person name="Cattolico L."/>
            <person name="Poulain J."/>
            <person name="De Berardinis V."/>
            <person name="Cruaud C."/>
            <person name="Duprat S."/>
            <person name="Brottier P."/>
            <person name="Coutanceau J.-P."/>
            <person name="Gouzy J."/>
            <person name="Parra G."/>
            <person name="Lardier G."/>
            <person name="Chapple C."/>
            <person name="McKernan K.J."/>
            <person name="McEwan P."/>
            <person name="Bosak S."/>
            <person name="Kellis M."/>
            <person name="Volff J.-N."/>
            <person name="Guigo R."/>
            <person name="Zody M.C."/>
            <person name="Mesirov J."/>
            <person name="Lindblad-Toh K."/>
            <person name="Birren B."/>
            <person name="Nusbaum C."/>
            <person name="Kahn D."/>
            <person name="Robinson-Rechavi M."/>
            <person name="Laudet V."/>
            <person name="Schachter V."/>
            <person name="Quetier F."/>
            <person name="Saurin W."/>
            <person name="Scarpelli C."/>
            <person name="Wincker P."/>
            <person name="Lander E.S."/>
            <person name="Weissenbach J."/>
            <person name="Roest Crollius H."/>
        </authorList>
    </citation>
    <scope>NUCLEOTIDE SEQUENCE [LARGE SCALE GENOMIC DNA]</scope>
</reference>
<gene>
    <name evidence="1" type="ORF">GSTENG00006517001</name>
</gene>
<dbReference type="KEGG" id="tng:GSTEN00006517G001"/>
<dbReference type="PANTHER" id="PTHR15132:SF1">
    <property type="entry name" value="SNRNA-ACTIVATING PROTEIN COMPLEX SUBUNIT 2"/>
    <property type="match status" value="1"/>
</dbReference>
<name>Q4T626_TETNG</name>
<evidence type="ECO:0000313" key="1">
    <source>
        <dbReference type="EMBL" id="CAF91656.1"/>
    </source>
</evidence>
<dbReference type="InterPro" id="IPR021281">
    <property type="entry name" value="SNAPC2"/>
</dbReference>
<dbReference type="OrthoDB" id="5990578at2759"/>
<organism evidence="1">
    <name type="scientific">Tetraodon nigroviridis</name>
    <name type="common">Spotted green pufferfish</name>
    <name type="synonym">Chelonodon nigroviridis</name>
    <dbReference type="NCBI Taxonomy" id="99883"/>
    <lineage>
        <taxon>Eukaryota</taxon>
        <taxon>Metazoa</taxon>
        <taxon>Chordata</taxon>
        <taxon>Craniata</taxon>
        <taxon>Vertebrata</taxon>
        <taxon>Euteleostomi</taxon>
        <taxon>Actinopterygii</taxon>
        <taxon>Neopterygii</taxon>
        <taxon>Teleostei</taxon>
        <taxon>Neoteleostei</taxon>
        <taxon>Acanthomorphata</taxon>
        <taxon>Eupercaria</taxon>
        <taxon>Tetraodontiformes</taxon>
        <taxon>Tetradontoidea</taxon>
        <taxon>Tetraodontidae</taxon>
        <taxon>Tetraodon</taxon>
    </lineage>
</organism>
<dbReference type="GO" id="GO:0016604">
    <property type="term" value="C:nuclear body"/>
    <property type="evidence" value="ECO:0007669"/>
    <property type="project" value="TreeGrafter"/>
</dbReference>